<dbReference type="RefSeq" id="WP_340272077.1">
    <property type="nucleotide sequence ID" value="NZ_JBAKIA010000001.1"/>
</dbReference>
<evidence type="ECO:0000313" key="2">
    <source>
        <dbReference type="Proteomes" id="UP001385499"/>
    </source>
</evidence>
<organism evidence="1 2">
    <name type="scientific">Roseibium algae</name>
    <dbReference type="NCBI Taxonomy" id="3123038"/>
    <lineage>
        <taxon>Bacteria</taxon>
        <taxon>Pseudomonadati</taxon>
        <taxon>Pseudomonadota</taxon>
        <taxon>Alphaproteobacteria</taxon>
        <taxon>Hyphomicrobiales</taxon>
        <taxon>Stappiaceae</taxon>
        <taxon>Roseibium</taxon>
    </lineage>
</organism>
<accession>A0ABU8TFT9</accession>
<protein>
    <recommendedName>
        <fullName evidence="3">SH3 domain-containing protein</fullName>
    </recommendedName>
</protein>
<proteinExistence type="predicted"/>
<evidence type="ECO:0000313" key="1">
    <source>
        <dbReference type="EMBL" id="MEJ8472606.1"/>
    </source>
</evidence>
<keyword evidence="2" id="KW-1185">Reference proteome</keyword>
<gene>
    <name evidence="1" type="ORF">V6575_00775</name>
</gene>
<name>A0ABU8TFT9_9HYPH</name>
<dbReference type="EMBL" id="JBAKIA010000001">
    <property type="protein sequence ID" value="MEJ8472606.1"/>
    <property type="molecule type" value="Genomic_DNA"/>
</dbReference>
<evidence type="ECO:0008006" key="3">
    <source>
        <dbReference type="Google" id="ProtNLM"/>
    </source>
</evidence>
<reference evidence="1 2" key="1">
    <citation type="submission" date="2024-02" db="EMBL/GenBank/DDBJ databases">
        <title>Roseibium algae sp. nov., isolated from marine alga (Grateloupia sp.), showing potential in myo-inositol conversion.</title>
        <authorList>
            <person name="Wang Y."/>
        </authorList>
    </citation>
    <scope>NUCLEOTIDE SEQUENCE [LARGE SCALE GENOMIC DNA]</scope>
    <source>
        <strain evidence="1 2">H3510</strain>
    </source>
</reference>
<sequence>MKLVLKGKTNSRTNRGLASAKVLAFGLALGAAAPNAHGHGFAGTDFLRKNETNYCVSKVAMYGKAPVLDHPDGHNVLYRLALGRCDLRITDTCQGLWCHVTFKGGKGWMFRTFLKESKT</sequence>
<comment type="caution">
    <text evidence="1">The sequence shown here is derived from an EMBL/GenBank/DDBJ whole genome shotgun (WGS) entry which is preliminary data.</text>
</comment>
<dbReference type="Proteomes" id="UP001385499">
    <property type="component" value="Unassembled WGS sequence"/>
</dbReference>